<evidence type="ECO:0000256" key="2">
    <source>
        <dbReference type="ARBA" id="ARBA00008975"/>
    </source>
</evidence>
<dbReference type="Ensembl" id="ENSRNOT00000161700.1">
    <property type="protein sequence ID" value="ENSRNOP00000101683.1"/>
    <property type="gene ID" value="ENSRNOG00000017656.8"/>
</dbReference>
<evidence type="ECO:0000256" key="6">
    <source>
        <dbReference type="SAM" id="Coils"/>
    </source>
</evidence>
<feature type="coiled-coil region" evidence="6">
    <location>
        <begin position="221"/>
        <end position="279"/>
    </location>
</feature>
<dbReference type="RGD" id="1359412">
    <property type="gene designation" value="Ccdc172"/>
</dbReference>
<protein>
    <recommendedName>
        <fullName evidence="3">Coiled-coil domain-containing protein 172</fullName>
    </recommendedName>
</protein>
<evidence type="ECO:0000256" key="5">
    <source>
        <dbReference type="ARBA" id="ARBA00023054"/>
    </source>
</evidence>
<evidence type="ECO:0000313" key="9">
    <source>
        <dbReference type="Proteomes" id="UP000002494"/>
    </source>
</evidence>
<comment type="similarity">
    <text evidence="2">Belongs to the CCDC172 family.</text>
</comment>
<keyword evidence="9" id="KW-1185">Reference proteome</keyword>
<feature type="compositionally biased region" description="Gly residues" evidence="7">
    <location>
        <begin position="30"/>
        <end position="43"/>
    </location>
</feature>
<proteinExistence type="inferred from homology"/>
<dbReference type="Proteomes" id="UP000002494">
    <property type="component" value="Chromosome 1"/>
</dbReference>
<evidence type="ECO:0000256" key="7">
    <source>
        <dbReference type="SAM" id="MobiDB-lite"/>
    </source>
</evidence>
<reference evidence="8" key="3">
    <citation type="submission" date="2025-09" db="UniProtKB">
        <authorList>
            <consortium name="Ensembl"/>
        </authorList>
    </citation>
    <scope>IDENTIFICATION</scope>
    <source>
        <strain evidence="8">Brown Norway</strain>
    </source>
</reference>
<name>A0ABK0L9U1_RAT</name>
<gene>
    <name evidence="8" type="primary">Ccdc172</name>
</gene>
<organism evidence="8 9">
    <name type="scientific">Rattus norvegicus</name>
    <name type="common">Rat</name>
    <dbReference type="NCBI Taxonomy" id="10116"/>
    <lineage>
        <taxon>Eukaryota</taxon>
        <taxon>Metazoa</taxon>
        <taxon>Chordata</taxon>
        <taxon>Craniata</taxon>
        <taxon>Vertebrata</taxon>
        <taxon>Euteleostomi</taxon>
        <taxon>Mammalia</taxon>
        <taxon>Eutheria</taxon>
        <taxon>Euarchontoglires</taxon>
        <taxon>Glires</taxon>
        <taxon>Rodentia</taxon>
        <taxon>Myomorpha</taxon>
        <taxon>Muroidea</taxon>
        <taxon>Muridae</taxon>
        <taxon>Murinae</taxon>
        <taxon>Rattus</taxon>
    </lineage>
</organism>
<dbReference type="PANTHER" id="PTHR22419:SF2">
    <property type="entry name" value="COILED-COIL DOMAIN-CONTAINING PROTEIN 172"/>
    <property type="match status" value="1"/>
</dbReference>
<evidence type="ECO:0000313" key="8">
    <source>
        <dbReference type="Ensembl" id="ENSRNOP00000101683.1"/>
    </source>
</evidence>
<feature type="coiled-coil region" evidence="6">
    <location>
        <begin position="115"/>
        <end position="153"/>
    </location>
</feature>
<evidence type="ECO:0000256" key="3">
    <source>
        <dbReference type="ARBA" id="ARBA00022327"/>
    </source>
</evidence>
<comment type="subcellular location">
    <subcellularLocation>
        <location evidence="1">Cytoplasm</location>
    </subcellularLocation>
</comment>
<evidence type="ECO:0000256" key="1">
    <source>
        <dbReference type="ARBA" id="ARBA00004496"/>
    </source>
</evidence>
<feature type="region of interest" description="Disordered" evidence="7">
    <location>
        <begin position="27"/>
        <end position="47"/>
    </location>
</feature>
<evidence type="ECO:0000256" key="4">
    <source>
        <dbReference type="ARBA" id="ARBA00022490"/>
    </source>
</evidence>
<accession>A0ABK0L9U1</accession>
<keyword evidence="4" id="KW-0963">Cytoplasm</keyword>
<sequence length="402" mass="45917">MSPAKVTVSVPQAFSVGAALSTEARRAVGEHGGGMGPALGEHGGTSRELLPWGSAGQEWVVQAGNSQTTLFIVLSRILRLPYKILRVSWPEMSLESLFQHIIFTEHQAEESRRVMREVRSEIARCRGKIKKATEDLNEEKIKLESKVQQFSEKTFLLELLKTRENALERQCSAIVSERDRLLQACEAIKKKTTEQEERFIKEITDFNDNYEITKKRDALMEEDIKLEMADLENQAEALRGEMKSMEYNSGQLQELQKLKSELLQELFTLQKKLKVLKDEETEAICITKHLEAEKIKIREKPQHDPECVRRLKRELDLYKEEDMESVCRALQIEVDLLESEKQDLLLFVGGDSSLLNMRMTCTGQHMFESLRLCLEEEGVHSKDGWPHGGVAPSCCCGMYRAV</sequence>
<dbReference type="GeneTree" id="ENSGT00390000005203"/>
<keyword evidence="5 6" id="KW-0175">Coiled coil</keyword>
<dbReference type="PANTHER" id="PTHR22419">
    <property type="entry name" value="COILED-COIL DOMAIN-CONTAINING PROTEIN 172"/>
    <property type="match status" value="1"/>
</dbReference>
<reference evidence="8" key="2">
    <citation type="submission" date="2025-08" db="UniProtKB">
        <authorList>
            <consortium name="Ensembl"/>
        </authorList>
    </citation>
    <scope>IDENTIFICATION</scope>
    <source>
        <strain evidence="8">Brown Norway</strain>
    </source>
</reference>
<reference evidence="8" key="1">
    <citation type="submission" date="2024-01" db="EMBL/GenBank/DDBJ databases">
        <title>GRCr8: a new rat reference genome assembly contstructed from accurate long reads and long range scaffolding.</title>
        <authorList>
            <person name="Doris P.A."/>
            <person name="Kalbfleisch T."/>
            <person name="Li K."/>
            <person name="Howe K."/>
            <person name="Wood J."/>
        </authorList>
    </citation>
    <scope>NUCLEOTIDE SEQUENCE [LARGE SCALE GENOMIC DNA]</scope>
    <source>
        <strain evidence="8">Brown Norway</strain>
    </source>
</reference>
<dbReference type="InterPro" id="IPR029618">
    <property type="entry name" value="CCDC172"/>
</dbReference>